<dbReference type="EC" id="6.5.1.2" evidence="3"/>
<dbReference type="SUPFAM" id="SSF50249">
    <property type="entry name" value="Nucleic acid-binding proteins"/>
    <property type="match status" value="1"/>
</dbReference>
<feature type="coiled-coil region" evidence="13">
    <location>
        <begin position="625"/>
        <end position="652"/>
    </location>
</feature>
<dbReference type="Pfam" id="PF00533">
    <property type="entry name" value="BRCT"/>
    <property type="match status" value="1"/>
</dbReference>
<comment type="cofactor">
    <cofactor evidence="1">
        <name>Mg(2+)</name>
        <dbReference type="ChEBI" id="CHEBI:18420"/>
    </cofactor>
</comment>
<dbReference type="InterPro" id="IPR010994">
    <property type="entry name" value="RuvA_2-like"/>
</dbReference>
<comment type="function">
    <text evidence="2">DNA ligase that catalyzes the formation of phosphodiester linkages between 5'-phosphoryl and 3'-hydroxyl groups in double-stranded DNA using NAD as a coenzyme and as the energy source for the reaction. It is essential for DNA replication and repair of damaged DNA.</text>
</comment>
<dbReference type="InterPro" id="IPR036420">
    <property type="entry name" value="BRCT_dom_sf"/>
</dbReference>
<feature type="domain" description="BRCT" evidence="14">
    <location>
        <begin position="648"/>
        <end position="726"/>
    </location>
</feature>
<dbReference type="InterPro" id="IPR003583">
    <property type="entry name" value="Hlx-hairpin-Hlx_DNA-bd_motif"/>
</dbReference>
<dbReference type="GO" id="GO:0006281">
    <property type="term" value="P:DNA repair"/>
    <property type="evidence" value="ECO:0007669"/>
    <property type="project" value="UniProtKB-KW"/>
</dbReference>
<keyword evidence="5" id="KW-0235">DNA replication</keyword>
<dbReference type="AlphaFoldDB" id="A0A644XAP3"/>
<dbReference type="Gene3D" id="3.40.50.10190">
    <property type="entry name" value="BRCT domain"/>
    <property type="match status" value="1"/>
</dbReference>
<accession>A0A644XAP3</accession>
<proteinExistence type="inferred from homology"/>
<dbReference type="Gene3D" id="1.10.287.610">
    <property type="entry name" value="Helix hairpin bin"/>
    <property type="match status" value="1"/>
</dbReference>
<dbReference type="Gene3D" id="2.40.50.140">
    <property type="entry name" value="Nucleic acid-binding proteins"/>
    <property type="match status" value="1"/>
</dbReference>
<dbReference type="SUPFAM" id="SSF47781">
    <property type="entry name" value="RuvA domain 2-like"/>
    <property type="match status" value="1"/>
</dbReference>
<dbReference type="PROSITE" id="PS50172">
    <property type="entry name" value="BRCT"/>
    <property type="match status" value="1"/>
</dbReference>
<evidence type="ECO:0000256" key="5">
    <source>
        <dbReference type="ARBA" id="ARBA00022705"/>
    </source>
</evidence>
<organism evidence="15">
    <name type="scientific">bioreactor metagenome</name>
    <dbReference type="NCBI Taxonomy" id="1076179"/>
    <lineage>
        <taxon>unclassified sequences</taxon>
        <taxon>metagenomes</taxon>
        <taxon>ecological metagenomes</taxon>
    </lineage>
</organism>
<keyword evidence="9" id="KW-0460">Magnesium</keyword>
<dbReference type="FunFam" id="2.40.50.140:FF:000012">
    <property type="entry name" value="DNA ligase"/>
    <property type="match status" value="1"/>
</dbReference>
<dbReference type="NCBIfam" id="TIGR00575">
    <property type="entry name" value="dnlj"/>
    <property type="match status" value="1"/>
</dbReference>
<dbReference type="FunFam" id="6.20.10.30:FF:000005">
    <property type="entry name" value="DNA ligase"/>
    <property type="match status" value="1"/>
</dbReference>
<dbReference type="Pfam" id="PF03119">
    <property type="entry name" value="DNA_ligase_ZBD"/>
    <property type="match status" value="1"/>
</dbReference>
<dbReference type="FunFam" id="3.30.470.30:FF:000001">
    <property type="entry name" value="DNA ligase"/>
    <property type="match status" value="1"/>
</dbReference>
<dbReference type="Pfam" id="PF22745">
    <property type="entry name" value="Nlig-Ia"/>
    <property type="match status" value="1"/>
</dbReference>
<dbReference type="FunFam" id="1.10.287.610:FF:000002">
    <property type="entry name" value="DNA ligase"/>
    <property type="match status" value="1"/>
</dbReference>
<dbReference type="InterPro" id="IPR013839">
    <property type="entry name" value="DNAligase_adenylation"/>
</dbReference>
<reference evidence="15" key="1">
    <citation type="submission" date="2019-08" db="EMBL/GenBank/DDBJ databases">
        <authorList>
            <person name="Kucharzyk K."/>
            <person name="Murdoch R.W."/>
            <person name="Higgins S."/>
            <person name="Loffler F."/>
        </authorList>
    </citation>
    <scope>NUCLEOTIDE SEQUENCE</scope>
</reference>
<keyword evidence="10" id="KW-0520">NAD</keyword>
<dbReference type="FunFam" id="1.10.150.20:FF:000006">
    <property type="entry name" value="DNA ligase"/>
    <property type="match status" value="1"/>
</dbReference>
<evidence type="ECO:0000256" key="6">
    <source>
        <dbReference type="ARBA" id="ARBA00022723"/>
    </source>
</evidence>
<dbReference type="Gene3D" id="3.30.470.30">
    <property type="entry name" value="DNA ligase/mRNA capping enzyme"/>
    <property type="match status" value="1"/>
</dbReference>
<dbReference type="GO" id="GO:0006260">
    <property type="term" value="P:DNA replication"/>
    <property type="evidence" value="ECO:0007669"/>
    <property type="project" value="UniProtKB-KW"/>
</dbReference>
<keyword evidence="4 15" id="KW-0436">Ligase</keyword>
<evidence type="ECO:0000256" key="4">
    <source>
        <dbReference type="ARBA" id="ARBA00022598"/>
    </source>
</evidence>
<dbReference type="InterPro" id="IPR004150">
    <property type="entry name" value="NAD_DNA_ligase_OB"/>
</dbReference>
<protein>
    <recommendedName>
        <fullName evidence="3">DNA ligase (NAD(+))</fullName>
        <ecNumber evidence="3">6.5.1.2</ecNumber>
    </recommendedName>
</protein>
<gene>
    <name evidence="15" type="primary">ligA_21</name>
    <name evidence="15" type="ORF">SDC9_57582</name>
</gene>
<dbReference type="CDD" id="cd00114">
    <property type="entry name" value="LIGANc"/>
    <property type="match status" value="1"/>
</dbReference>
<sequence>MNINLGQLFILSSFQDGAVKEAFNHLRQYCYYINSHSFYFCAKVLIFEEKQLFLPKTMLNMTVKEQIEQLRSLLHQHNYNYYVLNTPSISDQEFDSLMRQLQELEELHPEYQDENSPSVRVGSDINKNFTQVSHKYPMLSLSNTYSEGEVNEFYQRVRKALNEEFEICCEMKYDGTSISLIYEDGKLMRAVTRGDGEKGDDVTDNVKTIKSIPLVLHGSNYPPVFEIRGEILMPWDTFEELNREKEAREEPLFANPRNAASGTLKLQNSSIVASRKLDAYLYYLLGDNLPFDGHYENLQEAQKWGFKISPLMRKCHSTEEIFEFINYWDIERKNLPVATDGIVLKVNSLKQQKNLGFTAKSPRWAIAYKFQAERALTRLNRVTFQVGRTGAVTPVANLEPVQLSGTVVKRASLHNADIIENLDLYIGDMVYVEKGGEIIPKITGVDTALRSFMIGEKVKFINQCPECGSTLIRYEGEAAYYCPNDSACPPQIKGKIEHFISRKAMNIDGLGPETVDLFYSLGLIQNTADLYQLTIEKIKDLDGKGEKSAENIINGIEQSKKVPFERVIFALGIRFVGETVAKKIAKSFTNIDELINASKEELINIDEIGEKIAQSILNFFSIETNRTLIQRLKDAGLTLQRSEEERADYTDKLSGLSIVISGVFTHYSRDEYKAMIEKNGGKNVSSISAKTSFILAGENMGPSKLDKANKLGIKIINEEEFLKLIL</sequence>
<name>A0A644XAP3_9ZZZZ</name>
<dbReference type="Pfam" id="PF14520">
    <property type="entry name" value="HHH_5"/>
    <property type="match status" value="1"/>
</dbReference>
<dbReference type="NCBIfam" id="NF005932">
    <property type="entry name" value="PRK07956.1"/>
    <property type="match status" value="1"/>
</dbReference>
<dbReference type="PROSITE" id="PS01056">
    <property type="entry name" value="DNA_LIGASE_N2"/>
    <property type="match status" value="1"/>
</dbReference>
<evidence type="ECO:0000256" key="12">
    <source>
        <dbReference type="ARBA" id="ARBA00034005"/>
    </source>
</evidence>
<dbReference type="SMART" id="SM00278">
    <property type="entry name" value="HhH1"/>
    <property type="match status" value="4"/>
</dbReference>
<evidence type="ECO:0000256" key="10">
    <source>
        <dbReference type="ARBA" id="ARBA00023027"/>
    </source>
</evidence>
<evidence type="ECO:0000256" key="2">
    <source>
        <dbReference type="ARBA" id="ARBA00004067"/>
    </source>
</evidence>
<dbReference type="InterPro" id="IPR001679">
    <property type="entry name" value="DNA_ligase"/>
</dbReference>
<comment type="catalytic activity">
    <reaction evidence="12">
        <text>NAD(+) + (deoxyribonucleotide)n-3'-hydroxyl + 5'-phospho-(deoxyribonucleotide)m = (deoxyribonucleotide)n+m + AMP + beta-nicotinamide D-nucleotide.</text>
        <dbReference type="EC" id="6.5.1.2"/>
    </reaction>
</comment>
<dbReference type="InterPro" id="IPR004149">
    <property type="entry name" value="Znf_DNAligase_C4"/>
</dbReference>
<dbReference type="InterPro" id="IPR041663">
    <property type="entry name" value="DisA/LigA_HHH"/>
</dbReference>
<dbReference type="FunFam" id="1.10.150.20:FF:000007">
    <property type="entry name" value="DNA ligase"/>
    <property type="match status" value="1"/>
</dbReference>
<dbReference type="EMBL" id="VSSQ01001804">
    <property type="protein sequence ID" value="MPM11243.1"/>
    <property type="molecule type" value="Genomic_DNA"/>
</dbReference>
<dbReference type="PANTHER" id="PTHR23389">
    <property type="entry name" value="CHROMOSOME TRANSMISSION FIDELITY FACTOR 18"/>
    <property type="match status" value="1"/>
</dbReference>
<dbReference type="SUPFAM" id="SSF56091">
    <property type="entry name" value="DNA ligase/mRNA capping enzyme, catalytic domain"/>
    <property type="match status" value="1"/>
</dbReference>
<dbReference type="PIRSF" id="PIRSF001604">
    <property type="entry name" value="LigA"/>
    <property type="match status" value="1"/>
</dbReference>
<dbReference type="Pfam" id="PF12826">
    <property type="entry name" value="HHH_2"/>
    <property type="match status" value="1"/>
</dbReference>
<evidence type="ECO:0000259" key="14">
    <source>
        <dbReference type="PROSITE" id="PS50172"/>
    </source>
</evidence>
<comment type="caution">
    <text evidence="15">The sequence shown here is derived from an EMBL/GenBank/DDBJ whole genome shotgun (WGS) entry which is preliminary data.</text>
</comment>
<dbReference type="InterPro" id="IPR001357">
    <property type="entry name" value="BRCT_dom"/>
</dbReference>
<keyword evidence="7" id="KW-0227">DNA damage</keyword>
<keyword evidence="8" id="KW-0862">Zinc</keyword>
<keyword evidence="6" id="KW-0479">Metal-binding</keyword>
<dbReference type="InterPro" id="IPR033136">
    <property type="entry name" value="DNA_ligase_CS"/>
</dbReference>
<evidence type="ECO:0000313" key="15">
    <source>
        <dbReference type="EMBL" id="MPM11243.1"/>
    </source>
</evidence>
<evidence type="ECO:0000256" key="7">
    <source>
        <dbReference type="ARBA" id="ARBA00022763"/>
    </source>
</evidence>
<dbReference type="Gene3D" id="1.10.150.20">
    <property type="entry name" value="5' to 3' exonuclease, C-terminal subdomain"/>
    <property type="match status" value="2"/>
</dbReference>
<dbReference type="GO" id="GO:0003911">
    <property type="term" value="F:DNA ligase (NAD+) activity"/>
    <property type="evidence" value="ECO:0007669"/>
    <property type="project" value="UniProtKB-EC"/>
</dbReference>
<evidence type="ECO:0000256" key="9">
    <source>
        <dbReference type="ARBA" id="ARBA00022842"/>
    </source>
</evidence>
<evidence type="ECO:0000256" key="11">
    <source>
        <dbReference type="ARBA" id="ARBA00023204"/>
    </source>
</evidence>
<dbReference type="InterPro" id="IPR012340">
    <property type="entry name" value="NA-bd_OB-fold"/>
</dbReference>
<dbReference type="GO" id="GO:0003677">
    <property type="term" value="F:DNA binding"/>
    <property type="evidence" value="ECO:0007669"/>
    <property type="project" value="InterPro"/>
</dbReference>
<dbReference type="SUPFAM" id="SSF52113">
    <property type="entry name" value="BRCT domain"/>
    <property type="match status" value="1"/>
</dbReference>
<dbReference type="PANTHER" id="PTHR23389:SF9">
    <property type="entry name" value="DNA LIGASE"/>
    <property type="match status" value="1"/>
</dbReference>
<evidence type="ECO:0000256" key="1">
    <source>
        <dbReference type="ARBA" id="ARBA00001946"/>
    </source>
</evidence>
<dbReference type="HAMAP" id="MF_01588">
    <property type="entry name" value="DNA_ligase_A"/>
    <property type="match status" value="1"/>
</dbReference>
<keyword evidence="11" id="KW-0234">DNA repair</keyword>
<evidence type="ECO:0000256" key="8">
    <source>
        <dbReference type="ARBA" id="ARBA00022833"/>
    </source>
</evidence>
<dbReference type="SMART" id="SM00532">
    <property type="entry name" value="LIGANc"/>
    <property type="match status" value="1"/>
</dbReference>
<dbReference type="CDD" id="cd17748">
    <property type="entry name" value="BRCT_DNA_ligase_like"/>
    <property type="match status" value="1"/>
</dbReference>
<evidence type="ECO:0000256" key="3">
    <source>
        <dbReference type="ARBA" id="ARBA00012722"/>
    </source>
</evidence>
<evidence type="ECO:0000256" key="13">
    <source>
        <dbReference type="SAM" id="Coils"/>
    </source>
</evidence>
<dbReference type="GO" id="GO:0005829">
    <property type="term" value="C:cytosol"/>
    <property type="evidence" value="ECO:0007669"/>
    <property type="project" value="TreeGrafter"/>
</dbReference>
<dbReference type="SMART" id="SM00292">
    <property type="entry name" value="BRCT"/>
    <property type="match status" value="1"/>
</dbReference>
<dbReference type="Pfam" id="PF01653">
    <property type="entry name" value="DNA_ligase_aden"/>
    <property type="match status" value="1"/>
</dbReference>
<keyword evidence="13" id="KW-0175">Coiled coil</keyword>
<dbReference type="Pfam" id="PF03120">
    <property type="entry name" value="OB_DNA_ligase"/>
    <property type="match status" value="1"/>
</dbReference>
<dbReference type="InterPro" id="IPR013840">
    <property type="entry name" value="DNAligase_N"/>
</dbReference>
<dbReference type="GO" id="GO:0046872">
    <property type="term" value="F:metal ion binding"/>
    <property type="evidence" value="ECO:0007669"/>
    <property type="project" value="UniProtKB-KW"/>
</dbReference>
<dbReference type="Gene3D" id="6.20.10.30">
    <property type="match status" value="1"/>
</dbReference>